<proteinExistence type="predicted"/>
<accession>A0ABP3WI63</accession>
<protein>
    <recommendedName>
        <fullName evidence="2">Type IV / VI secretion system DotU domain-containing protein</fullName>
    </recommendedName>
</protein>
<dbReference type="PANTHER" id="PTHR38033:SF1">
    <property type="entry name" value="DOTU FAMILY TYPE IV_VI SECRETION SYSTEM PROTEIN"/>
    <property type="match status" value="1"/>
</dbReference>
<name>A0ABP3WI63_9GAMM</name>
<sequence>MDSTEKTPDLLACIAPVIHALMPLKIHSDVSKISDNFREEIIECFDQFERKCYENQITTSQMQEAKFALTATCDELVMSSGASFKMSWMSRPLQLEFYGNNRAGEEFFERMEKLRMGSENKLKVLEVYYICLQLGFEGTYKVKGLEQLKALIVDIRAQLEDSTEVVNTQLSTYGTPSEGFVMKVGRNLPYWVIFSICFSVIMFLYMGFHYVISKDAKSSNQVIETKLAVLQQLNKPEDNGESE</sequence>
<reference evidence="4" key="1">
    <citation type="journal article" date="2019" name="Int. J. Syst. Evol. Microbiol.">
        <title>The Global Catalogue of Microorganisms (GCM) 10K type strain sequencing project: providing services to taxonomists for standard genome sequencing and annotation.</title>
        <authorList>
            <consortium name="The Broad Institute Genomics Platform"/>
            <consortium name="The Broad Institute Genome Sequencing Center for Infectious Disease"/>
            <person name="Wu L."/>
            <person name="Ma J."/>
        </authorList>
    </citation>
    <scope>NUCLEOTIDE SEQUENCE [LARGE SCALE GENOMIC DNA]</scope>
    <source>
        <strain evidence="4">JCM 15608</strain>
    </source>
</reference>
<evidence type="ECO:0000259" key="2">
    <source>
        <dbReference type="Pfam" id="PF09850"/>
    </source>
</evidence>
<evidence type="ECO:0000313" key="3">
    <source>
        <dbReference type="EMBL" id="GAA0820324.1"/>
    </source>
</evidence>
<gene>
    <name evidence="3" type="ORF">GCM10009111_25570</name>
</gene>
<feature type="domain" description="Type IV / VI secretion system DotU" evidence="2">
    <location>
        <begin position="10"/>
        <end position="210"/>
    </location>
</feature>
<evidence type="ECO:0000256" key="1">
    <source>
        <dbReference type="SAM" id="Phobius"/>
    </source>
</evidence>
<dbReference type="Pfam" id="PF09850">
    <property type="entry name" value="DotU"/>
    <property type="match status" value="1"/>
</dbReference>
<comment type="caution">
    <text evidence="3">The sequence shown here is derived from an EMBL/GenBank/DDBJ whole genome shotgun (WGS) entry which is preliminary data.</text>
</comment>
<dbReference type="InterPro" id="IPR038522">
    <property type="entry name" value="T4/T6SS_DotU_sf"/>
</dbReference>
<keyword evidence="4" id="KW-1185">Reference proteome</keyword>
<keyword evidence="1" id="KW-0812">Transmembrane</keyword>
<dbReference type="NCBIfam" id="TIGR03349">
    <property type="entry name" value="IV_VI_DotU"/>
    <property type="match status" value="1"/>
</dbReference>
<feature type="transmembrane region" description="Helical" evidence="1">
    <location>
        <begin position="190"/>
        <end position="212"/>
    </location>
</feature>
<organism evidence="3 4">
    <name type="scientific">Colwellia asteriadis</name>
    <dbReference type="NCBI Taxonomy" id="517723"/>
    <lineage>
        <taxon>Bacteria</taxon>
        <taxon>Pseudomonadati</taxon>
        <taxon>Pseudomonadota</taxon>
        <taxon>Gammaproteobacteria</taxon>
        <taxon>Alteromonadales</taxon>
        <taxon>Colwelliaceae</taxon>
        <taxon>Colwellia</taxon>
    </lineage>
</organism>
<dbReference type="EMBL" id="BAAAFA010000009">
    <property type="protein sequence ID" value="GAA0820324.1"/>
    <property type="molecule type" value="Genomic_DNA"/>
</dbReference>
<dbReference type="Gene3D" id="1.25.40.590">
    <property type="entry name" value="Type IV / VI secretion system, DotU"/>
    <property type="match status" value="1"/>
</dbReference>
<dbReference type="NCBIfam" id="NF038228">
    <property type="entry name" value="IcmH_DotU_IVB"/>
    <property type="match status" value="1"/>
</dbReference>
<dbReference type="PANTHER" id="PTHR38033">
    <property type="entry name" value="MEMBRANE PROTEIN-RELATED"/>
    <property type="match status" value="1"/>
</dbReference>
<dbReference type="Proteomes" id="UP001500021">
    <property type="component" value="Unassembled WGS sequence"/>
</dbReference>
<evidence type="ECO:0000313" key="4">
    <source>
        <dbReference type="Proteomes" id="UP001500021"/>
    </source>
</evidence>
<keyword evidence="1" id="KW-1133">Transmembrane helix</keyword>
<dbReference type="RefSeq" id="WP_343817927.1">
    <property type="nucleotide sequence ID" value="NZ_BAAAFA010000009.1"/>
</dbReference>
<keyword evidence="1" id="KW-0472">Membrane</keyword>
<dbReference type="InterPro" id="IPR017732">
    <property type="entry name" value="T4/T6SS_DotU"/>
</dbReference>